<feature type="domain" description="Peptidase S8/S53" evidence="14">
    <location>
        <begin position="132"/>
        <end position="608"/>
    </location>
</feature>
<protein>
    <submittedName>
        <fullName evidence="17">Subtilisin-like protease SBT3.3</fullName>
    </submittedName>
</protein>
<comment type="function">
    <text evidence="1">Required for arbuscular mycorrhiza (AM) development during AM symbiosis with AM fungi (e.g. Glomeromycota intraradices).</text>
</comment>
<feature type="signal peptide" evidence="13">
    <location>
        <begin position="1"/>
        <end position="23"/>
    </location>
</feature>
<feature type="domain" description="Subtilisin-like protease fibronectin type-III" evidence="16">
    <location>
        <begin position="687"/>
        <end position="782"/>
    </location>
</feature>
<keyword evidence="6 12" id="KW-0645">Protease</keyword>
<keyword evidence="10" id="KW-0325">Glycoprotein</keyword>
<dbReference type="InterPro" id="IPR045051">
    <property type="entry name" value="SBT"/>
</dbReference>
<dbReference type="EMBL" id="JAAIUW010000005">
    <property type="protein sequence ID" value="KAF7830795.1"/>
    <property type="molecule type" value="Genomic_DNA"/>
</dbReference>
<evidence type="ECO:0000256" key="6">
    <source>
        <dbReference type="ARBA" id="ARBA00022670"/>
    </source>
</evidence>
<dbReference type="CDD" id="cd04852">
    <property type="entry name" value="Peptidases_S8_3"/>
    <property type="match status" value="1"/>
</dbReference>
<comment type="caution">
    <text evidence="17">The sequence shown here is derived from an EMBL/GenBank/DDBJ whole genome shotgun (WGS) entry which is preliminary data.</text>
</comment>
<keyword evidence="5" id="KW-0964">Secreted</keyword>
<dbReference type="InterPro" id="IPR023828">
    <property type="entry name" value="Peptidase_S8_Ser-AS"/>
</dbReference>
<feature type="chain" id="PRO_5032810042" evidence="13">
    <location>
        <begin position="24"/>
        <end position="791"/>
    </location>
</feature>
<organism evidence="17 18">
    <name type="scientific">Senna tora</name>
    <dbReference type="NCBI Taxonomy" id="362788"/>
    <lineage>
        <taxon>Eukaryota</taxon>
        <taxon>Viridiplantae</taxon>
        <taxon>Streptophyta</taxon>
        <taxon>Embryophyta</taxon>
        <taxon>Tracheophyta</taxon>
        <taxon>Spermatophyta</taxon>
        <taxon>Magnoliopsida</taxon>
        <taxon>eudicotyledons</taxon>
        <taxon>Gunneridae</taxon>
        <taxon>Pentapetalae</taxon>
        <taxon>rosids</taxon>
        <taxon>fabids</taxon>
        <taxon>Fabales</taxon>
        <taxon>Fabaceae</taxon>
        <taxon>Caesalpinioideae</taxon>
        <taxon>Cassia clade</taxon>
        <taxon>Senna</taxon>
    </lineage>
</organism>
<feature type="domain" description="Inhibitor I9" evidence="15">
    <location>
        <begin position="29"/>
        <end position="106"/>
    </location>
</feature>
<evidence type="ECO:0000256" key="3">
    <source>
        <dbReference type="ARBA" id="ARBA00011073"/>
    </source>
</evidence>
<proteinExistence type="inferred from homology"/>
<keyword evidence="18" id="KW-1185">Reference proteome</keyword>
<feature type="active site" description="Charge relay system" evidence="11 12">
    <location>
        <position position="141"/>
    </location>
</feature>
<evidence type="ECO:0000256" key="12">
    <source>
        <dbReference type="PROSITE-ProRule" id="PRU01240"/>
    </source>
</evidence>
<evidence type="ECO:0000256" key="10">
    <source>
        <dbReference type="ARBA" id="ARBA00023180"/>
    </source>
</evidence>
<dbReference type="CDD" id="cd02120">
    <property type="entry name" value="PA_subtilisin_like"/>
    <property type="match status" value="1"/>
</dbReference>
<dbReference type="FunFam" id="2.60.40.2310:FF:000002">
    <property type="entry name" value="p69E protein-like"/>
    <property type="match status" value="1"/>
</dbReference>
<evidence type="ECO:0000259" key="16">
    <source>
        <dbReference type="Pfam" id="PF17766"/>
    </source>
</evidence>
<keyword evidence="9 12" id="KW-0720">Serine protease</keyword>
<evidence type="ECO:0000256" key="13">
    <source>
        <dbReference type="SAM" id="SignalP"/>
    </source>
</evidence>
<evidence type="ECO:0000256" key="4">
    <source>
        <dbReference type="ARBA" id="ARBA00022523"/>
    </source>
</evidence>
<sequence>MLPFILPFFLLVLQNINILPTAAVSRSNVYIVYMGMQQHDEPDSLTELHHETLKSVIGREESSDSMVYSYKHGFSGFAAKLTETQAKMVQELPNVIRVIPNHLYKMQTTRSWDYLQLPLQSFNGLLHQAKMGDGVIIGLLDSGYNPYTFLLYMNMQNPATPCDKIATNVWAGIWPESKAFSDEGMGPIPSRWRGVCESGEHFNATKNCNRKLIGARYFIKGILAEYGDPLNSTIFLDFLSPRDGSQHGTHTSSTAAGSFITDASYSGLGVGTVRGGAPQARLAMYKVCWSLYIGGVCAAADLLKAFDEAIHDGVDVLSMSIGSDLPLYSDIDVHNGITIGAFHAVANGISVICSAGNQGPDAQTVQSPAPWLLTVAASTVDRSFPTPITLGNNWTTLGQGMFTGKDTGFITLVYPEVSEFLNPRHCGSLSPNDTWVSGNVVLCFIFGYQYSGIQDAAWTVREAGALGIIAATNPSTSPDSCGSNFPCVQVSHEIGMQMLYYIRSTRSPTVRISPSKTHIGRPVSTSIAEFSSRGPSPIAPAILKPDIAAPGVNILAAVAPGKRSVAFMSGTSMSAPHVSGVVALLKSLHPNWSPAALKSAIMTTAWTTDPSGEPIFVEGEPMKLADPFDFGSGIVNPNRAADPGLVYDMDVADYVQYLCAMGYSNPIISHQTGLPISCPAKRPSMLDINLPSITIPSLRTSTTIVRTVTNVGPVNSLYKAVVEAPVGITLAVQPDTLVFNSTVKTITFTIVVSSSHHVSTGYLFGSLTWYDRKHAVRSPISVRTQITESYG</sequence>
<dbReference type="FunFam" id="3.50.30.30:FF:000005">
    <property type="entry name" value="subtilisin-like protease SBT1.5"/>
    <property type="match status" value="1"/>
</dbReference>
<dbReference type="FunFam" id="3.40.50.200:FF:000006">
    <property type="entry name" value="Subtilisin-like protease SBT1.5"/>
    <property type="match status" value="1"/>
</dbReference>
<dbReference type="PROSITE" id="PS51892">
    <property type="entry name" value="SUBTILASE"/>
    <property type="match status" value="1"/>
</dbReference>
<dbReference type="PROSITE" id="PS00138">
    <property type="entry name" value="SUBTILASE_SER"/>
    <property type="match status" value="1"/>
</dbReference>
<dbReference type="GO" id="GO:0006508">
    <property type="term" value="P:proteolysis"/>
    <property type="evidence" value="ECO:0007669"/>
    <property type="project" value="UniProtKB-KW"/>
</dbReference>
<dbReference type="AlphaFoldDB" id="A0A834WP54"/>
<dbReference type="Gene3D" id="3.40.50.200">
    <property type="entry name" value="Peptidase S8/S53 domain"/>
    <property type="match status" value="1"/>
</dbReference>
<dbReference type="GO" id="GO:0009609">
    <property type="term" value="P:response to symbiotic bacterium"/>
    <property type="evidence" value="ECO:0007669"/>
    <property type="project" value="UniProtKB-ARBA"/>
</dbReference>
<dbReference type="GO" id="GO:0009610">
    <property type="term" value="P:response to symbiotic fungus"/>
    <property type="evidence" value="ECO:0007669"/>
    <property type="project" value="UniProtKB-ARBA"/>
</dbReference>
<reference evidence="17" key="1">
    <citation type="submission" date="2020-09" db="EMBL/GenBank/DDBJ databases">
        <title>Genome-Enabled Discovery of Anthraquinone Biosynthesis in Senna tora.</title>
        <authorList>
            <person name="Kang S.-H."/>
            <person name="Pandey R.P."/>
            <person name="Lee C.-M."/>
            <person name="Sim J.-S."/>
            <person name="Jeong J.-T."/>
            <person name="Choi B.-S."/>
            <person name="Jung M."/>
            <person name="Ginzburg D."/>
            <person name="Zhao K."/>
            <person name="Won S.Y."/>
            <person name="Oh T.-J."/>
            <person name="Yu Y."/>
            <person name="Kim N.-H."/>
            <person name="Lee O.R."/>
            <person name="Lee T.-H."/>
            <person name="Bashyal P."/>
            <person name="Kim T.-S."/>
            <person name="Lee W.-H."/>
            <person name="Kawkins C."/>
            <person name="Kim C.-K."/>
            <person name="Kim J.S."/>
            <person name="Ahn B.O."/>
            <person name="Rhee S.Y."/>
            <person name="Sohng J.K."/>
        </authorList>
    </citation>
    <scope>NUCLEOTIDE SEQUENCE</scope>
    <source>
        <tissue evidence="17">Leaf</tissue>
    </source>
</reference>
<evidence type="ECO:0000256" key="1">
    <source>
        <dbReference type="ARBA" id="ARBA00002076"/>
    </source>
</evidence>
<gene>
    <name evidence="17" type="ORF">G2W53_013128</name>
</gene>
<dbReference type="InterPro" id="IPR010259">
    <property type="entry name" value="S8pro/Inhibitor_I9"/>
</dbReference>
<dbReference type="InterPro" id="IPR041469">
    <property type="entry name" value="Subtilisin-like_FN3"/>
</dbReference>
<keyword evidence="4" id="KW-0052">Apoplast</keyword>
<comment type="subcellular location">
    <subcellularLocation>
        <location evidence="2">Secreted</location>
        <location evidence="2">Extracellular space</location>
        <location evidence="2">Apoplast</location>
    </subcellularLocation>
</comment>
<dbReference type="Gene3D" id="3.50.30.30">
    <property type="match status" value="1"/>
</dbReference>
<dbReference type="Pfam" id="PF00082">
    <property type="entry name" value="Peptidase_S8"/>
    <property type="match status" value="1"/>
</dbReference>
<keyword evidence="7 13" id="KW-0732">Signal</keyword>
<feature type="active site" description="Charge relay system" evidence="11 12">
    <location>
        <position position="572"/>
    </location>
</feature>
<evidence type="ECO:0000256" key="9">
    <source>
        <dbReference type="ARBA" id="ARBA00022825"/>
    </source>
</evidence>
<evidence type="ECO:0000256" key="5">
    <source>
        <dbReference type="ARBA" id="ARBA00022525"/>
    </source>
</evidence>
<dbReference type="InterPro" id="IPR034197">
    <property type="entry name" value="Peptidases_S8_3"/>
</dbReference>
<evidence type="ECO:0000256" key="11">
    <source>
        <dbReference type="PIRSR" id="PIRSR615500-1"/>
    </source>
</evidence>
<dbReference type="PRINTS" id="PR00723">
    <property type="entry name" value="SUBTILISIN"/>
</dbReference>
<dbReference type="InterPro" id="IPR000209">
    <property type="entry name" value="Peptidase_S8/S53_dom"/>
</dbReference>
<name>A0A834WP54_9FABA</name>
<dbReference type="FunFam" id="3.30.70.80:FF:000002">
    <property type="entry name" value="Subtilisin-like protease SBT5.3"/>
    <property type="match status" value="1"/>
</dbReference>
<dbReference type="GO" id="GO:0048046">
    <property type="term" value="C:apoplast"/>
    <property type="evidence" value="ECO:0007669"/>
    <property type="project" value="UniProtKB-SubCell"/>
</dbReference>
<dbReference type="PANTHER" id="PTHR10795">
    <property type="entry name" value="PROPROTEIN CONVERTASE SUBTILISIN/KEXIN"/>
    <property type="match status" value="1"/>
</dbReference>
<evidence type="ECO:0000259" key="15">
    <source>
        <dbReference type="Pfam" id="PF05922"/>
    </source>
</evidence>
<evidence type="ECO:0000256" key="8">
    <source>
        <dbReference type="ARBA" id="ARBA00022801"/>
    </source>
</evidence>
<dbReference type="InterPro" id="IPR036852">
    <property type="entry name" value="Peptidase_S8/S53_dom_sf"/>
</dbReference>
<evidence type="ECO:0000256" key="7">
    <source>
        <dbReference type="ARBA" id="ARBA00022729"/>
    </source>
</evidence>
<dbReference type="Pfam" id="PF05922">
    <property type="entry name" value="Inhibitor_I9"/>
    <property type="match status" value="1"/>
</dbReference>
<comment type="similarity">
    <text evidence="3 12">Belongs to the peptidase S8 family.</text>
</comment>
<accession>A0A834WP54</accession>
<dbReference type="InterPro" id="IPR015500">
    <property type="entry name" value="Peptidase_S8_subtilisin-rel"/>
</dbReference>
<dbReference type="GO" id="GO:0004252">
    <property type="term" value="F:serine-type endopeptidase activity"/>
    <property type="evidence" value="ECO:0007669"/>
    <property type="project" value="UniProtKB-UniRule"/>
</dbReference>
<evidence type="ECO:0000313" key="18">
    <source>
        <dbReference type="Proteomes" id="UP000634136"/>
    </source>
</evidence>
<dbReference type="Proteomes" id="UP000634136">
    <property type="component" value="Unassembled WGS sequence"/>
</dbReference>
<evidence type="ECO:0000313" key="17">
    <source>
        <dbReference type="EMBL" id="KAF7830795.1"/>
    </source>
</evidence>
<evidence type="ECO:0000256" key="2">
    <source>
        <dbReference type="ARBA" id="ARBA00004271"/>
    </source>
</evidence>
<feature type="active site" description="Charge relay system" evidence="11 12">
    <location>
        <position position="247"/>
    </location>
</feature>
<evidence type="ECO:0000259" key="14">
    <source>
        <dbReference type="Pfam" id="PF00082"/>
    </source>
</evidence>
<dbReference type="SUPFAM" id="SSF52743">
    <property type="entry name" value="Subtilisin-like"/>
    <property type="match status" value="1"/>
</dbReference>
<dbReference type="Gene3D" id="3.30.70.80">
    <property type="entry name" value="Peptidase S8 propeptide/proteinase inhibitor I9"/>
    <property type="match status" value="1"/>
</dbReference>
<dbReference type="Pfam" id="PF17766">
    <property type="entry name" value="fn3_6"/>
    <property type="match status" value="1"/>
</dbReference>
<dbReference type="OrthoDB" id="206201at2759"/>
<keyword evidence="8 12" id="KW-0378">Hydrolase</keyword>
<dbReference type="InterPro" id="IPR037045">
    <property type="entry name" value="S8pro/Inhibitor_I9_sf"/>
</dbReference>
<dbReference type="Gene3D" id="2.60.40.2310">
    <property type="match status" value="1"/>
</dbReference>